<gene>
    <name evidence="2" type="ORF">J2Z20_002788</name>
</gene>
<proteinExistence type="predicted"/>
<evidence type="ECO:0000259" key="1">
    <source>
        <dbReference type="SMART" id="SM00984"/>
    </source>
</evidence>
<sequence length="87" mass="10228">MVRVHDPLAKVPAYLISQRLTQCHSPEQAVQKVDAVIICTEWPLYQKIDWLYMKELMNKPYIFDGRNMLDAKQMISMGYDYYGVGNR</sequence>
<dbReference type="PANTHER" id="PTHR43750:SF3">
    <property type="entry name" value="UDP-GLUCOSE 6-DEHYDROGENASE TUAD"/>
    <property type="match status" value="1"/>
</dbReference>
<dbReference type="SMART" id="SM00984">
    <property type="entry name" value="UDPG_MGDP_dh_C"/>
    <property type="match status" value="1"/>
</dbReference>
<keyword evidence="3" id="KW-1185">Reference proteome</keyword>
<dbReference type="Proteomes" id="UP001519273">
    <property type="component" value="Unassembled WGS sequence"/>
</dbReference>
<evidence type="ECO:0000313" key="3">
    <source>
        <dbReference type="Proteomes" id="UP001519273"/>
    </source>
</evidence>
<feature type="domain" description="UDP-glucose/GDP-mannose dehydrogenase C-terminal" evidence="1">
    <location>
        <begin position="1"/>
        <end position="71"/>
    </location>
</feature>
<dbReference type="SUPFAM" id="SSF52413">
    <property type="entry name" value="UDP-glucose/GDP-mannose dehydrogenase C-terminal domain"/>
    <property type="match status" value="1"/>
</dbReference>
<comment type="caution">
    <text evidence="2">The sequence shown here is derived from an EMBL/GenBank/DDBJ whole genome shotgun (WGS) entry which is preliminary data.</text>
</comment>
<organism evidence="2 3">
    <name type="scientific">Paenibacillus sediminis</name>
    <dbReference type="NCBI Taxonomy" id="664909"/>
    <lineage>
        <taxon>Bacteria</taxon>
        <taxon>Bacillati</taxon>
        <taxon>Bacillota</taxon>
        <taxon>Bacilli</taxon>
        <taxon>Bacillales</taxon>
        <taxon>Paenibacillaceae</taxon>
        <taxon>Paenibacillus</taxon>
    </lineage>
</organism>
<dbReference type="EMBL" id="JAGGKP010000008">
    <property type="protein sequence ID" value="MBP1937871.1"/>
    <property type="molecule type" value="Genomic_DNA"/>
</dbReference>
<dbReference type="InterPro" id="IPR036220">
    <property type="entry name" value="UDP-Glc/GDP-Man_DH_C_sf"/>
</dbReference>
<name>A0ABS4H5W3_9BACL</name>
<protein>
    <submittedName>
        <fullName evidence="2">UDP-glucose 6-dehydrogenase</fullName>
    </submittedName>
</protein>
<dbReference type="Gene3D" id="3.40.50.720">
    <property type="entry name" value="NAD(P)-binding Rossmann-like Domain"/>
    <property type="match status" value="1"/>
</dbReference>
<dbReference type="PANTHER" id="PTHR43750">
    <property type="entry name" value="UDP-GLUCOSE 6-DEHYDROGENASE TUAD"/>
    <property type="match status" value="1"/>
</dbReference>
<evidence type="ECO:0000313" key="2">
    <source>
        <dbReference type="EMBL" id="MBP1937871.1"/>
    </source>
</evidence>
<reference evidence="2 3" key="1">
    <citation type="submission" date="2021-03" db="EMBL/GenBank/DDBJ databases">
        <title>Genomic Encyclopedia of Type Strains, Phase IV (KMG-IV): sequencing the most valuable type-strain genomes for metagenomic binning, comparative biology and taxonomic classification.</title>
        <authorList>
            <person name="Goeker M."/>
        </authorList>
    </citation>
    <scope>NUCLEOTIDE SEQUENCE [LARGE SCALE GENOMIC DNA]</scope>
    <source>
        <strain evidence="2 3">DSM 23491</strain>
    </source>
</reference>
<dbReference type="InterPro" id="IPR014027">
    <property type="entry name" value="UDP-Glc/GDP-Man_DH_C"/>
</dbReference>
<accession>A0ABS4H5W3</accession>
<dbReference type="Pfam" id="PF03720">
    <property type="entry name" value="UDPG_MGDP_dh_C"/>
    <property type="match status" value="1"/>
</dbReference>